<evidence type="ECO:0000256" key="14">
    <source>
        <dbReference type="ARBA" id="ARBA00047899"/>
    </source>
</evidence>
<dbReference type="GO" id="GO:0009742">
    <property type="term" value="P:brassinosteroid mediated signaling pathway"/>
    <property type="evidence" value="ECO:0007669"/>
    <property type="project" value="UniProtKB-KW"/>
</dbReference>
<dbReference type="FunFam" id="1.25.40.10:FF:000016">
    <property type="entry name" value="probable serine/threonine-protein kinase At4g35230"/>
    <property type="match status" value="1"/>
</dbReference>
<evidence type="ECO:0000313" key="17">
    <source>
        <dbReference type="EMBL" id="BBH03353.1"/>
    </source>
</evidence>
<evidence type="ECO:0000256" key="7">
    <source>
        <dbReference type="ARBA" id="ARBA00022679"/>
    </source>
</evidence>
<dbReference type="Gene3D" id="1.25.40.10">
    <property type="entry name" value="Tetratricopeptide repeat domain"/>
    <property type="match status" value="1"/>
</dbReference>
<dbReference type="Gene3D" id="1.10.510.10">
    <property type="entry name" value="Transferase(Phosphotransferase) domain 1"/>
    <property type="match status" value="1"/>
</dbReference>
<accession>A0A4Y1RI46</accession>
<keyword evidence="7" id="KW-0808">Transferase</keyword>
<evidence type="ECO:0000259" key="16">
    <source>
        <dbReference type="PROSITE" id="PS50011"/>
    </source>
</evidence>
<comment type="catalytic activity">
    <reaction evidence="14">
        <text>L-threonyl-[protein] + ATP = O-phospho-L-threonyl-[protein] + ADP + H(+)</text>
        <dbReference type="Rhea" id="RHEA:46608"/>
        <dbReference type="Rhea" id="RHEA-COMP:11060"/>
        <dbReference type="Rhea" id="RHEA-COMP:11605"/>
        <dbReference type="ChEBI" id="CHEBI:15378"/>
        <dbReference type="ChEBI" id="CHEBI:30013"/>
        <dbReference type="ChEBI" id="CHEBI:30616"/>
        <dbReference type="ChEBI" id="CHEBI:61977"/>
        <dbReference type="ChEBI" id="CHEBI:456216"/>
        <dbReference type="EC" id="2.7.11.1"/>
    </reaction>
</comment>
<feature type="non-terminal residue" evidence="17">
    <location>
        <position position="1"/>
    </location>
</feature>
<keyword evidence="4" id="KW-1003">Cell membrane</keyword>
<keyword evidence="5" id="KW-0723">Serine/threonine-protein kinase</keyword>
<name>A0A4Y1RI46_PRUDU</name>
<evidence type="ECO:0000256" key="2">
    <source>
        <dbReference type="ARBA" id="ARBA00008684"/>
    </source>
</evidence>
<comment type="subcellular location">
    <subcellularLocation>
        <location evidence="1">Cell membrane</location>
        <topology evidence="1">Lipid-anchor</topology>
    </subcellularLocation>
</comment>
<sequence>SCSVKGTNWAGIEEITDPVLETHSVENEEKNELDLPAFHEYTVEQLRTATSGFALENIVSEHGEKAPNVVYKGKLENQRRIAVKRFNRSAWPDARQFLEEARAVGQLRNIRLTNLLGCCCEGDERLLVAEYMPNDTLAKHLFHWETQPMKWAMRLRVALYLAQALEYCTSKGRALYHDLNAYRIVFDDDGNPRLSCFGMMKNSRDGKSYSTNLAFTPPEYLRTGRVTAESVMYSFGTLLLDLLSGKHIPPSHALDLIRDRNLQMLTDSCLEGQFSNDEGTELVRLASRCLQYEPESVASHVLMGIPHGAAALPNLSPLGEACVRKDLTAIHEILESIGYKDDEGAATELSFQMWTNQMQETLNSKKKGDVAFCHKDFRAAIECYTQFIDVGTMVSPTVFARRSLSYVMSDMPQEALNDASQAQVISPVWHIASYLQAAALFVLGRDDEAQVALKEGCVLESKKNATA</sequence>
<dbReference type="Gene3D" id="3.30.200.20">
    <property type="entry name" value="Phosphorylase Kinase, domain 1"/>
    <property type="match status" value="1"/>
</dbReference>
<keyword evidence="9" id="KW-0547">Nucleotide-binding</keyword>
<dbReference type="InterPro" id="IPR000719">
    <property type="entry name" value="Prot_kinase_dom"/>
</dbReference>
<keyword evidence="13" id="KW-0449">Lipoprotein</keyword>
<gene>
    <name evidence="17" type="ORF">Prudu_014200</name>
</gene>
<dbReference type="PANTHER" id="PTHR45863">
    <property type="entry name" value="SERINE/THREONINE-PROTEIN KINASE BSK5"/>
    <property type="match status" value="1"/>
</dbReference>
<dbReference type="GO" id="GO:0005886">
    <property type="term" value="C:plasma membrane"/>
    <property type="evidence" value="ECO:0007669"/>
    <property type="project" value="UniProtKB-SubCell"/>
</dbReference>
<keyword evidence="12" id="KW-0472">Membrane</keyword>
<feature type="domain" description="Protein kinase" evidence="16">
    <location>
        <begin position="56"/>
        <end position="310"/>
    </location>
</feature>
<dbReference type="GO" id="GO:0004674">
    <property type="term" value="F:protein serine/threonine kinase activity"/>
    <property type="evidence" value="ECO:0007669"/>
    <property type="project" value="UniProtKB-KW"/>
</dbReference>
<dbReference type="FunFam" id="3.30.200.20:FF:000154">
    <property type="entry name" value="probable serine/threonine-protein kinase At4g35230"/>
    <property type="match status" value="1"/>
</dbReference>
<dbReference type="PANTHER" id="PTHR45863:SF2">
    <property type="entry name" value="SERINE_THREONINE-PROTEIN KINASE BSK7-RELATED"/>
    <property type="match status" value="1"/>
</dbReference>
<comment type="similarity">
    <text evidence="2">Belongs to the protein kinase superfamily. Ser/Thr protein kinase family.</text>
</comment>
<dbReference type="FunFam" id="1.10.510.10:FF:000069">
    <property type="entry name" value="probable serine/threonine-protein kinase At5g41260"/>
    <property type="match status" value="1"/>
</dbReference>
<dbReference type="InterPro" id="IPR011990">
    <property type="entry name" value="TPR-like_helical_dom_sf"/>
</dbReference>
<keyword evidence="10 17" id="KW-0418">Kinase</keyword>
<evidence type="ECO:0000256" key="13">
    <source>
        <dbReference type="ARBA" id="ARBA00023288"/>
    </source>
</evidence>
<evidence type="ECO:0000256" key="8">
    <source>
        <dbReference type="ARBA" id="ARBA00022707"/>
    </source>
</evidence>
<dbReference type="SUPFAM" id="SSF48452">
    <property type="entry name" value="TPR-like"/>
    <property type="match status" value="1"/>
</dbReference>
<dbReference type="AlphaFoldDB" id="A0A4Y1RI46"/>
<dbReference type="Pfam" id="PF25575">
    <property type="entry name" value="TPR_BSK1_C"/>
    <property type="match status" value="1"/>
</dbReference>
<evidence type="ECO:0000256" key="5">
    <source>
        <dbReference type="ARBA" id="ARBA00022527"/>
    </source>
</evidence>
<keyword evidence="8" id="KW-0519">Myristate</keyword>
<dbReference type="InterPro" id="IPR001245">
    <property type="entry name" value="Ser-Thr/Tyr_kinase_cat_dom"/>
</dbReference>
<dbReference type="GO" id="GO:0005524">
    <property type="term" value="F:ATP binding"/>
    <property type="evidence" value="ECO:0007669"/>
    <property type="project" value="UniProtKB-KW"/>
</dbReference>
<evidence type="ECO:0000256" key="3">
    <source>
        <dbReference type="ARBA" id="ARBA00012513"/>
    </source>
</evidence>
<dbReference type="InterPro" id="IPR011009">
    <property type="entry name" value="Kinase-like_dom_sf"/>
</dbReference>
<dbReference type="EC" id="2.7.11.1" evidence="3"/>
<keyword evidence="6" id="KW-1070">Brassinosteroid signaling pathway</keyword>
<evidence type="ECO:0000256" key="11">
    <source>
        <dbReference type="ARBA" id="ARBA00022840"/>
    </source>
</evidence>
<evidence type="ECO:0000256" key="10">
    <source>
        <dbReference type="ARBA" id="ARBA00022777"/>
    </source>
</evidence>
<comment type="catalytic activity">
    <reaction evidence="15">
        <text>L-seryl-[protein] + ATP = O-phospho-L-seryl-[protein] + ADP + H(+)</text>
        <dbReference type="Rhea" id="RHEA:17989"/>
        <dbReference type="Rhea" id="RHEA-COMP:9863"/>
        <dbReference type="Rhea" id="RHEA-COMP:11604"/>
        <dbReference type="ChEBI" id="CHEBI:15378"/>
        <dbReference type="ChEBI" id="CHEBI:29999"/>
        <dbReference type="ChEBI" id="CHEBI:30616"/>
        <dbReference type="ChEBI" id="CHEBI:83421"/>
        <dbReference type="ChEBI" id="CHEBI:456216"/>
        <dbReference type="EC" id="2.7.11.1"/>
    </reaction>
</comment>
<protein>
    <recommendedName>
        <fullName evidence="3">non-specific serine/threonine protein kinase</fullName>
        <ecNumber evidence="3">2.7.11.1</ecNumber>
    </recommendedName>
</protein>
<dbReference type="SUPFAM" id="SSF56112">
    <property type="entry name" value="Protein kinase-like (PK-like)"/>
    <property type="match status" value="1"/>
</dbReference>
<evidence type="ECO:0000256" key="4">
    <source>
        <dbReference type="ARBA" id="ARBA00022475"/>
    </source>
</evidence>
<organism evidence="17">
    <name type="scientific">Prunus dulcis</name>
    <name type="common">Almond</name>
    <name type="synonym">Amygdalus dulcis</name>
    <dbReference type="NCBI Taxonomy" id="3755"/>
    <lineage>
        <taxon>Eukaryota</taxon>
        <taxon>Viridiplantae</taxon>
        <taxon>Streptophyta</taxon>
        <taxon>Embryophyta</taxon>
        <taxon>Tracheophyta</taxon>
        <taxon>Spermatophyta</taxon>
        <taxon>Magnoliopsida</taxon>
        <taxon>eudicotyledons</taxon>
        <taxon>Gunneridae</taxon>
        <taxon>Pentapetalae</taxon>
        <taxon>rosids</taxon>
        <taxon>fabids</taxon>
        <taxon>Rosales</taxon>
        <taxon>Rosaceae</taxon>
        <taxon>Amygdaloideae</taxon>
        <taxon>Amygdaleae</taxon>
        <taxon>Prunus</taxon>
    </lineage>
</organism>
<evidence type="ECO:0000256" key="12">
    <source>
        <dbReference type="ARBA" id="ARBA00023136"/>
    </source>
</evidence>
<dbReference type="Pfam" id="PF07714">
    <property type="entry name" value="PK_Tyr_Ser-Thr"/>
    <property type="match status" value="1"/>
</dbReference>
<dbReference type="EMBL" id="AP019301">
    <property type="protein sequence ID" value="BBH03353.1"/>
    <property type="molecule type" value="Genomic_DNA"/>
</dbReference>
<evidence type="ECO:0000256" key="1">
    <source>
        <dbReference type="ARBA" id="ARBA00004193"/>
    </source>
</evidence>
<evidence type="ECO:0000256" key="9">
    <source>
        <dbReference type="ARBA" id="ARBA00022741"/>
    </source>
</evidence>
<evidence type="ECO:0000256" key="6">
    <source>
        <dbReference type="ARBA" id="ARBA00022626"/>
    </source>
</evidence>
<reference evidence="17" key="1">
    <citation type="journal article" date="2019" name="Science">
        <title>Mutation of a bHLH transcription factor allowed almond domestication.</title>
        <authorList>
            <person name="Sanchez-Perez R."/>
            <person name="Pavan S."/>
            <person name="Mazzeo R."/>
            <person name="Moldovan C."/>
            <person name="Aiese Cigliano R."/>
            <person name="Del Cueto J."/>
            <person name="Ricciardi F."/>
            <person name="Lotti C."/>
            <person name="Ricciardi L."/>
            <person name="Dicenta F."/>
            <person name="Lopez-Marques R.L."/>
            <person name="Lindberg Moller B."/>
        </authorList>
    </citation>
    <scope>NUCLEOTIDE SEQUENCE</scope>
</reference>
<evidence type="ECO:0000256" key="15">
    <source>
        <dbReference type="ARBA" id="ARBA00048679"/>
    </source>
</evidence>
<dbReference type="PROSITE" id="PS50011">
    <property type="entry name" value="PROTEIN_KINASE_DOM"/>
    <property type="match status" value="1"/>
</dbReference>
<dbReference type="InterPro" id="IPR045845">
    <property type="entry name" value="BSK"/>
</dbReference>
<keyword evidence="11" id="KW-0067">ATP-binding</keyword>
<proteinExistence type="inferred from homology"/>
<dbReference type="InterPro" id="IPR058209">
    <property type="entry name" value="TPR_BSK1_C"/>
</dbReference>